<evidence type="ECO:0000259" key="8">
    <source>
        <dbReference type="PROSITE" id="PS50011"/>
    </source>
</evidence>
<keyword evidence="4 7" id="KW-0472">Membrane</keyword>
<dbReference type="Pfam" id="PF07714">
    <property type="entry name" value="PK_Tyr_Ser-Thr"/>
    <property type="match status" value="1"/>
</dbReference>
<comment type="caution">
    <text evidence="10">The sequence shown here is derived from an EMBL/GenBank/DDBJ whole genome shotgun (WGS) entry which is preliminary data.</text>
</comment>
<dbReference type="InterPro" id="IPR013783">
    <property type="entry name" value="Ig-like_fold"/>
</dbReference>
<accession>A0ABP1RCB4</accession>
<comment type="subcellular location">
    <subcellularLocation>
        <location evidence="1">Membrane</location>
        <topology evidence="1">Single-pass membrane protein</topology>
    </subcellularLocation>
</comment>
<dbReference type="InterPro" id="IPR011009">
    <property type="entry name" value="Kinase-like_dom_sf"/>
</dbReference>
<feature type="region of interest" description="Disordered" evidence="6">
    <location>
        <begin position="384"/>
        <end position="409"/>
    </location>
</feature>
<dbReference type="InterPro" id="IPR050122">
    <property type="entry name" value="RTK"/>
</dbReference>
<gene>
    <name evidence="10" type="ORF">ODALV1_LOCUS20325</name>
</gene>
<dbReference type="InterPro" id="IPR001245">
    <property type="entry name" value="Ser-Thr/Tyr_kinase_cat_dom"/>
</dbReference>
<proteinExistence type="predicted"/>
<feature type="region of interest" description="Disordered" evidence="6">
    <location>
        <begin position="573"/>
        <end position="603"/>
    </location>
</feature>
<evidence type="ECO:0000256" key="2">
    <source>
        <dbReference type="ARBA" id="ARBA00022692"/>
    </source>
</evidence>
<dbReference type="EMBL" id="CAXLJM020000068">
    <property type="protein sequence ID" value="CAL8123805.1"/>
    <property type="molecule type" value="Genomic_DNA"/>
</dbReference>
<reference evidence="10 11" key="1">
    <citation type="submission" date="2024-08" db="EMBL/GenBank/DDBJ databases">
        <authorList>
            <person name="Cucini C."/>
            <person name="Frati F."/>
        </authorList>
    </citation>
    <scope>NUCLEOTIDE SEQUENCE [LARGE SCALE GENOMIC DNA]</scope>
</reference>
<evidence type="ECO:0000256" key="4">
    <source>
        <dbReference type="ARBA" id="ARBA00023136"/>
    </source>
</evidence>
<dbReference type="Gene3D" id="2.60.40.10">
    <property type="entry name" value="Immunoglobulins"/>
    <property type="match status" value="1"/>
</dbReference>
<evidence type="ECO:0000256" key="6">
    <source>
        <dbReference type="SAM" id="MobiDB-lite"/>
    </source>
</evidence>
<feature type="region of interest" description="Disordered" evidence="6">
    <location>
        <begin position="89"/>
        <end position="115"/>
    </location>
</feature>
<evidence type="ECO:0000256" key="7">
    <source>
        <dbReference type="SAM" id="Phobius"/>
    </source>
</evidence>
<feature type="domain" description="Ig-like" evidence="9">
    <location>
        <begin position="137"/>
        <end position="270"/>
    </location>
</feature>
<evidence type="ECO:0000313" key="10">
    <source>
        <dbReference type="EMBL" id="CAL8123805.1"/>
    </source>
</evidence>
<dbReference type="PANTHER" id="PTHR24416">
    <property type="entry name" value="TYROSINE-PROTEIN KINASE RECEPTOR"/>
    <property type="match status" value="1"/>
</dbReference>
<evidence type="ECO:0000313" key="11">
    <source>
        <dbReference type="Proteomes" id="UP001642540"/>
    </source>
</evidence>
<sequence>MGHLLMCSVGRGAEARSGLACCHIPSIWLIYIGLILNLVKFGGCAVITENEVQGTYMDNQVVLQDAPLDVAQHHLSTKNLNEEFKGNGMDKGWAANTEDGDDDDGFDEAYDDDGDTLETDKEIKMTSSRHVPVLLLPEYLKHDNNFSNQNQSKGKDEGKAADVIQVTMEYEPGVVLRCAAKGYPRPNTTWEYEGGNLPHYVKMTAITHSQKTEVEIQNDHSIEEGDAYEKRREESWTDLKLPKLNNAFYGRLRCRAENVNGNVTWELELIHNANSSVFMKLVRGTLAGVFFIIGILMIKSVIWVERRRQEKLYEKLPAQDLEIINKFKKGLSPPPPSPSSSIMPPVGAMALESVPVPSCVAVEITVTDNDGKCSTKTVTQGYRPMKHELSSPDLPKRSGGGNGGGATTPSSCASVHVVDCINSWTNYVPYDDKLETSSQHFKVDFSKTIENGNYGMILAGKVRNDLTMEWTDVAVKSGKTERDDNFILEAILTELKILASLPKTHGNIVNLIGAYTKLLHKRQAYVFVDYCENGNLADFIDLNRPNFKDIFSGHPGKMEELCGGPVPINNNLSAAASLPSQPSSSANSSPVPAAASTVGPPKSAHVNTINIEEPKAIPFSLKELLAWSWHIADGLHFLHKNRILHGNLKTSNLYVTSNLLIKVGNIGYPPEESLECIDATTKKFLAVPNFSYQQFSKKSDVWNYGRVLWEIFSLRLQQCPDERTIRDFMRYEEVQKPQGVEVVEGIEMPDHANTEMFELLLLCWNENGTLCPEFDFFSKAFKHLYKEMFPSSKNASESATATTTV</sequence>
<dbReference type="SUPFAM" id="SSF56112">
    <property type="entry name" value="Protein kinase-like (PK-like)"/>
    <property type="match status" value="1"/>
</dbReference>
<keyword evidence="3 7" id="KW-1133">Transmembrane helix</keyword>
<name>A0ABP1RCB4_9HEXA</name>
<keyword evidence="2 7" id="KW-0812">Transmembrane</keyword>
<dbReference type="InterPro" id="IPR000719">
    <property type="entry name" value="Prot_kinase_dom"/>
</dbReference>
<dbReference type="PROSITE" id="PS50011">
    <property type="entry name" value="PROTEIN_KINASE_DOM"/>
    <property type="match status" value="1"/>
</dbReference>
<dbReference type="Proteomes" id="UP001642540">
    <property type="component" value="Unassembled WGS sequence"/>
</dbReference>
<organism evidence="10 11">
    <name type="scientific">Orchesella dallaii</name>
    <dbReference type="NCBI Taxonomy" id="48710"/>
    <lineage>
        <taxon>Eukaryota</taxon>
        <taxon>Metazoa</taxon>
        <taxon>Ecdysozoa</taxon>
        <taxon>Arthropoda</taxon>
        <taxon>Hexapoda</taxon>
        <taxon>Collembola</taxon>
        <taxon>Entomobryomorpha</taxon>
        <taxon>Entomobryoidea</taxon>
        <taxon>Orchesellidae</taxon>
        <taxon>Orchesellinae</taxon>
        <taxon>Orchesella</taxon>
    </lineage>
</organism>
<feature type="compositionally biased region" description="Low complexity" evidence="6">
    <location>
        <begin position="573"/>
        <end position="596"/>
    </location>
</feature>
<feature type="compositionally biased region" description="Basic and acidic residues" evidence="6">
    <location>
        <begin position="385"/>
        <end position="396"/>
    </location>
</feature>
<keyword evidence="11" id="KW-1185">Reference proteome</keyword>
<feature type="compositionally biased region" description="Acidic residues" evidence="6">
    <location>
        <begin position="98"/>
        <end position="115"/>
    </location>
</feature>
<protein>
    <submittedName>
        <fullName evidence="10">Uncharacterized protein</fullName>
    </submittedName>
</protein>
<feature type="transmembrane region" description="Helical" evidence="7">
    <location>
        <begin position="281"/>
        <end position="304"/>
    </location>
</feature>
<dbReference type="PANTHER" id="PTHR24416:SF611">
    <property type="entry name" value="TYROSINE-PROTEIN KINASE TRANSMEMBRANE RECEPTOR ROR"/>
    <property type="match status" value="1"/>
</dbReference>
<evidence type="ECO:0000256" key="5">
    <source>
        <dbReference type="ARBA" id="ARBA00023180"/>
    </source>
</evidence>
<dbReference type="Gene3D" id="1.10.510.10">
    <property type="entry name" value="Transferase(Phosphotransferase) domain 1"/>
    <property type="match status" value="1"/>
</dbReference>
<evidence type="ECO:0000256" key="3">
    <source>
        <dbReference type="ARBA" id="ARBA00022989"/>
    </source>
</evidence>
<evidence type="ECO:0000256" key="1">
    <source>
        <dbReference type="ARBA" id="ARBA00004167"/>
    </source>
</evidence>
<dbReference type="PROSITE" id="PS50835">
    <property type="entry name" value="IG_LIKE"/>
    <property type="match status" value="1"/>
</dbReference>
<dbReference type="Gene3D" id="3.30.200.20">
    <property type="entry name" value="Phosphorylase Kinase, domain 1"/>
    <property type="match status" value="1"/>
</dbReference>
<dbReference type="InterPro" id="IPR007110">
    <property type="entry name" value="Ig-like_dom"/>
</dbReference>
<keyword evidence="5" id="KW-0325">Glycoprotein</keyword>
<evidence type="ECO:0000259" key="9">
    <source>
        <dbReference type="PROSITE" id="PS50835"/>
    </source>
</evidence>
<dbReference type="InterPro" id="IPR036179">
    <property type="entry name" value="Ig-like_dom_sf"/>
</dbReference>
<dbReference type="SUPFAM" id="SSF48726">
    <property type="entry name" value="Immunoglobulin"/>
    <property type="match status" value="1"/>
</dbReference>
<feature type="domain" description="Protein kinase" evidence="8">
    <location>
        <begin position="443"/>
        <end position="805"/>
    </location>
</feature>